<proteinExistence type="inferred from homology"/>
<reference evidence="6 7" key="1">
    <citation type="submission" date="2017-01" db="EMBL/GenBank/DDBJ databases">
        <authorList>
            <person name="Mah S.A."/>
            <person name="Swanson W.J."/>
            <person name="Moy G.W."/>
            <person name="Vacquier V.D."/>
        </authorList>
    </citation>
    <scope>NUCLEOTIDE SEQUENCE [LARGE SCALE GENOMIC DNA]</scope>
    <source>
        <strain evidence="6 7">DCY110</strain>
    </source>
</reference>
<dbReference type="AlphaFoldDB" id="A0A1P8K477"/>
<dbReference type="InterPro" id="IPR036390">
    <property type="entry name" value="WH_DNA-bd_sf"/>
</dbReference>
<dbReference type="InterPro" id="IPR050950">
    <property type="entry name" value="HTH-type_LysR_regulators"/>
</dbReference>
<dbReference type="SUPFAM" id="SSF46785">
    <property type="entry name" value="Winged helix' DNA-binding domain"/>
    <property type="match status" value="1"/>
</dbReference>
<dbReference type="Proteomes" id="UP000186609">
    <property type="component" value="Chromosome"/>
</dbReference>
<keyword evidence="4" id="KW-0804">Transcription</keyword>
<sequence>MKLDPVSLRLFVAVMEDGTIAGASAREHIAPSAASRRLSELEAGLRVDLFARSNKGVTPTAAAFALLHLARGVLNDMDGIASQMRDYGAGMRGHVRVVANISAITQFLPAELQRFMAAHPQVDVRLQEQISTTVAHSVAENAADIGILNRGSYGENVVLLPYHGDELVLIVPAAHALARRKSVRLAEALANDFVGMHPGSAINNQLIRAAAEAGLPLKLRMQVTGYDALCLMVAAGLGIGVMPRASAALYAATLKIRAVTLAEPWAKRELALCVRSLESLSSVARLLVDYLSASVAHQHGEA</sequence>
<keyword evidence="3" id="KW-0238">DNA-binding</keyword>
<accession>A0A1P8K477</accession>
<evidence type="ECO:0000256" key="4">
    <source>
        <dbReference type="ARBA" id="ARBA00023163"/>
    </source>
</evidence>
<dbReference type="EMBL" id="CP019236">
    <property type="protein sequence ID" value="APW40798.1"/>
    <property type="molecule type" value="Genomic_DNA"/>
</dbReference>
<dbReference type="CDD" id="cd08421">
    <property type="entry name" value="PBP2_LTTR_like_1"/>
    <property type="match status" value="1"/>
</dbReference>
<evidence type="ECO:0000313" key="7">
    <source>
        <dbReference type="Proteomes" id="UP000186609"/>
    </source>
</evidence>
<dbReference type="PANTHER" id="PTHR30419">
    <property type="entry name" value="HTH-TYPE TRANSCRIPTIONAL REGULATOR YBHD"/>
    <property type="match status" value="1"/>
</dbReference>
<dbReference type="Pfam" id="PF03466">
    <property type="entry name" value="LysR_substrate"/>
    <property type="match status" value="1"/>
</dbReference>
<dbReference type="InterPro" id="IPR036388">
    <property type="entry name" value="WH-like_DNA-bd_sf"/>
</dbReference>
<dbReference type="KEGG" id="rhy:RD110_18905"/>
<organism evidence="6 7">
    <name type="scientific">Rhodoferax koreensis</name>
    <dbReference type="NCBI Taxonomy" id="1842727"/>
    <lineage>
        <taxon>Bacteria</taxon>
        <taxon>Pseudomonadati</taxon>
        <taxon>Pseudomonadota</taxon>
        <taxon>Betaproteobacteria</taxon>
        <taxon>Burkholderiales</taxon>
        <taxon>Comamonadaceae</taxon>
        <taxon>Rhodoferax</taxon>
    </lineage>
</organism>
<dbReference type="PANTHER" id="PTHR30419:SF2">
    <property type="entry name" value="LYSR FAMILY TRANSCRIPTIONAL REGULATOR"/>
    <property type="match status" value="1"/>
</dbReference>
<dbReference type="GO" id="GO:0003700">
    <property type="term" value="F:DNA-binding transcription factor activity"/>
    <property type="evidence" value="ECO:0007669"/>
    <property type="project" value="InterPro"/>
</dbReference>
<evidence type="ECO:0000259" key="5">
    <source>
        <dbReference type="PROSITE" id="PS50931"/>
    </source>
</evidence>
<evidence type="ECO:0000256" key="2">
    <source>
        <dbReference type="ARBA" id="ARBA00023015"/>
    </source>
</evidence>
<keyword evidence="7" id="KW-1185">Reference proteome</keyword>
<name>A0A1P8K477_9BURK</name>
<dbReference type="GO" id="GO:0003677">
    <property type="term" value="F:DNA binding"/>
    <property type="evidence" value="ECO:0007669"/>
    <property type="project" value="UniProtKB-KW"/>
</dbReference>
<feature type="domain" description="HTH lysR-type" evidence="5">
    <location>
        <begin position="1"/>
        <end position="60"/>
    </location>
</feature>
<dbReference type="InterPro" id="IPR000847">
    <property type="entry name" value="LysR_HTH_N"/>
</dbReference>
<keyword evidence="2" id="KW-0805">Transcription regulation</keyword>
<dbReference type="PROSITE" id="PS50931">
    <property type="entry name" value="HTH_LYSR"/>
    <property type="match status" value="1"/>
</dbReference>
<dbReference type="OrthoDB" id="9785974at2"/>
<comment type="similarity">
    <text evidence="1">Belongs to the LysR transcriptional regulatory family.</text>
</comment>
<dbReference type="Gene3D" id="1.10.10.10">
    <property type="entry name" value="Winged helix-like DNA-binding domain superfamily/Winged helix DNA-binding domain"/>
    <property type="match status" value="1"/>
</dbReference>
<evidence type="ECO:0000256" key="1">
    <source>
        <dbReference type="ARBA" id="ARBA00009437"/>
    </source>
</evidence>
<dbReference type="InterPro" id="IPR005119">
    <property type="entry name" value="LysR_subst-bd"/>
</dbReference>
<protein>
    <submittedName>
        <fullName evidence="6">LysR family transcriptional regulator</fullName>
    </submittedName>
</protein>
<dbReference type="RefSeq" id="WP_076205280.1">
    <property type="nucleotide sequence ID" value="NZ_CP019236.1"/>
</dbReference>
<evidence type="ECO:0000256" key="3">
    <source>
        <dbReference type="ARBA" id="ARBA00023125"/>
    </source>
</evidence>
<dbReference type="GO" id="GO:0005829">
    <property type="term" value="C:cytosol"/>
    <property type="evidence" value="ECO:0007669"/>
    <property type="project" value="TreeGrafter"/>
</dbReference>
<evidence type="ECO:0000313" key="6">
    <source>
        <dbReference type="EMBL" id="APW40798.1"/>
    </source>
</evidence>
<dbReference type="STRING" id="1842727.RD110_18905"/>
<dbReference type="SUPFAM" id="SSF53850">
    <property type="entry name" value="Periplasmic binding protein-like II"/>
    <property type="match status" value="1"/>
</dbReference>
<dbReference type="Gene3D" id="3.40.190.290">
    <property type="match status" value="1"/>
</dbReference>
<dbReference type="Pfam" id="PF00126">
    <property type="entry name" value="HTH_1"/>
    <property type="match status" value="1"/>
</dbReference>
<gene>
    <name evidence="6" type="ORF">RD110_18905</name>
</gene>